<evidence type="ECO:0000313" key="9">
    <source>
        <dbReference type="Proteomes" id="UP000301309"/>
    </source>
</evidence>
<dbReference type="Pfam" id="PF00107">
    <property type="entry name" value="ADH_zinc_N"/>
    <property type="match status" value="1"/>
</dbReference>
<dbReference type="InterPro" id="IPR020843">
    <property type="entry name" value="ER"/>
</dbReference>
<dbReference type="Gene3D" id="3.90.180.10">
    <property type="entry name" value="Medium-chain alcohol dehydrogenases, catalytic domain"/>
    <property type="match status" value="1"/>
</dbReference>
<dbReference type="RefSeq" id="WP_137981423.1">
    <property type="nucleotide sequence ID" value="NZ_BAAASO010000013.1"/>
</dbReference>
<dbReference type="InterPro" id="IPR013149">
    <property type="entry name" value="ADH-like_C"/>
</dbReference>
<dbReference type="PROSITE" id="PS00059">
    <property type="entry name" value="ADH_ZINC"/>
    <property type="match status" value="1"/>
</dbReference>
<dbReference type="GO" id="GO:0016491">
    <property type="term" value="F:oxidoreductase activity"/>
    <property type="evidence" value="ECO:0007669"/>
    <property type="project" value="UniProtKB-KW"/>
</dbReference>
<name>A0A4D4LM25_STRVO</name>
<dbReference type="Pfam" id="PF08240">
    <property type="entry name" value="ADH_N"/>
    <property type="match status" value="1"/>
</dbReference>
<comment type="similarity">
    <text evidence="2 6">Belongs to the zinc-containing alcohol dehydrogenase family.</text>
</comment>
<sequence>MRAAVMEDQARPLAVRELRTADPGPHEVVVRLSASGVCHTDLHMLTGDLHVPVPAVLGHEGSGVVERVGAAVERVRRGDRVVTAAAGSCGRCFYCVRAEPHNCDEIAVRVTTPRFLGEGGVKLQGLAGLGTFAELMTVHESSVVPVRTDLPAAQLALVGCGVVTGVGAVVNTARVEPGMTVAVVGCGGVGQSAVQAAVLAGAACVVAVDPVERKRASATRVGASVALAPHEGLAAEVADLTEGRGVDVAIEAVGSAATITTAWELTRRGGTVVVVGAAAPAERVSLSADDIIHSRKTLKGSIFAGGDAQKLIPLIVRLAEAGRFDLASMVTRTIRLEEVGTAFADMRQGRVTRSVIVYGDGDGGPNGQEGGAR</sequence>
<evidence type="ECO:0000256" key="5">
    <source>
        <dbReference type="ARBA" id="ARBA00023002"/>
    </source>
</evidence>
<comment type="cofactor">
    <cofactor evidence="1 6">
        <name>Zn(2+)</name>
        <dbReference type="ChEBI" id="CHEBI:29105"/>
    </cofactor>
</comment>
<dbReference type="InterPro" id="IPR002328">
    <property type="entry name" value="ADH_Zn_CS"/>
</dbReference>
<dbReference type="AlphaFoldDB" id="A0A4D4LM25"/>
<dbReference type="GO" id="GO:0008270">
    <property type="term" value="F:zinc ion binding"/>
    <property type="evidence" value="ECO:0007669"/>
    <property type="project" value="InterPro"/>
</dbReference>
<dbReference type="PANTHER" id="PTHR43350">
    <property type="entry name" value="NAD-DEPENDENT ALCOHOL DEHYDROGENASE"/>
    <property type="match status" value="1"/>
</dbReference>
<evidence type="ECO:0000256" key="6">
    <source>
        <dbReference type="RuleBase" id="RU361277"/>
    </source>
</evidence>
<dbReference type="InterPro" id="IPR036291">
    <property type="entry name" value="NAD(P)-bd_dom_sf"/>
</dbReference>
<comment type="caution">
    <text evidence="8">The sequence shown here is derived from an EMBL/GenBank/DDBJ whole genome shotgun (WGS) entry which is preliminary data.</text>
</comment>
<dbReference type="SUPFAM" id="SSF51735">
    <property type="entry name" value="NAD(P)-binding Rossmann-fold domains"/>
    <property type="match status" value="1"/>
</dbReference>
<evidence type="ECO:0000256" key="2">
    <source>
        <dbReference type="ARBA" id="ARBA00008072"/>
    </source>
</evidence>
<dbReference type="OrthoDB" id="334894at2"/>
<reference evidence="8 9" key="1">
    <citation type="journal article" date="2020" name="Int. J. Syst. Evol. Microbiol.">
        <title>Reclassification of Streptomyces castelarensis and Streptomyces sporoclivatus as later heterotypic synonyms of Streptomyces antimycoticus.</title>
        <authorList>
            <person name="Komaki H."/>
            <person name="Tamura T."/>
        </authorList>
    </citation>
    <scope>NUCLEOTIDE SEQUENCE [LARGE SCALE GENOMIC DNA]</scope>
    <source>
        <strain evidence="8 9">NBRC 13459</strain>
    </source>
</reference>
<evidence type="ECO:0000313" key="8">
    <source>
        <dbReference type="EMBL" id="GDY58939.1"/>
    </source>
</evidence>
<evidence type="ECO:0000256" key="4">
    <source>
        <dbReference type="ARBA" id="ARBA00022833"/>
    </source>
</evidence>
<accession>A0A4D4LM25</accession>
<proteinExistence type="inferred from homology"/>
<evidence type="ECO:0000256" key="1">
    <source>
        <dbReference type="ARBA" id="ARBA00001947"/>
    </source>
</evidence>
<evidence type="ECO:0000256" key="3">
    <source>
        <dbReference type="ARBA" id="ARBA00022723"/>
    </source>
</evidence>
<feature type="domain" description="Enoyl reductase (ER)" evidence="7">
    <location>
        <begin position="8"/>
        <end position="356"/>
    </location>
</feature>
<dbReference type="PANTHER" id="PTHR43350:SF21">
    <property type="entry name" value="S-NITROSOMYCOTHIOL REDUCTASE MSCR"/>
    <property type="match status" value="1"/>
</dbReference>
<dbReference type="Proteomes" id="UP000301309">
    <property type="component" value="Unassembled WGS sequence"/>
</dbReference>
<evidence type="ECO:0000259" key="7">
    <source>
        <dbReference type="SMART" id="SM00829"/>
    </source>
</evidence>
<dbReference type="InterPro" id="IPR013154">
    <property type="entry name" value="ADH-like_N"/>
</dbReference>
<dbReference type="EMBL" id="BJHW01000002">
    <property type="protein sequence ID" value="GDY58939.1"/>
    <property type="molecule type" value="Genomic_DNA"/>
</dbReference>
<keyword evidence="4 6" id="KW-0862">Zinc</keyword>
<keyword evidence="9" id="KW-1185">Reference proteome</keyword>
<dbReference type="SMART" id="SM00829">
    <property type="entry name" value="PKS_ER"/>
    <property type="match status" value="1"/>
</dbReference>
<protein>
    <submittedName>
        <fullName evidence="8">Alcohol dehydrogenase</fullName>
    </submittedName>
</protein>
<dbReference type="Gene3D" id="3.40.50.720">
    <property type="entry name" value="NAD(P)-binding Rossmann-like Domain"/>
    <property type="match status" value="1"/>
</dbReference>
<gene>
    <name evidence="8" type="ORF">SVIO_095620</name>
</gene>
<keyword evidence="5" id="KW-0560">Oxidoreductase</keyword>
<dbReference type="SUPFAM" id="SSF50129">
    <property type="entry name" value="GroES-like"/>
    <property type="match status" value="1"/>
</dbReference>
<keyword evidence="3 6" id="KW-0479">Metal-binding</keyword>
<dbReference type="InterPro" id="IPR011032">
    <property type="entry name" value="GroES-like_sf"/>
</dbReference>
<organism evidence="8 9">
    <name type="scientific">Streptomyces violaceusniger</name>
    <dbReference type="NCBI Taxonomy" id="68280"/>
    <lineage>
        <taxon>Bacteria</taxon>
        <taxon>Bacillati</taxon>
        <taxon>Actinomycetota</taxon>
        <taxon>Actinomycetes</taxon>
        <taxon>Kitasatosporales</taxon>
        <taxon>Streptomycetaceae</taxon>
        <taxon>Streptomyces</taxon>
        <taxon>Streptomyces violaceusniger group</taxon>
    </lineage>
</organism>